<name>A0ABY5VBW6_9BACT</name>
<dbReference type="SUPFAM" id="SSF49452">
    <property type="entry name" value="Starch-binding domain-like"/>
    <property type="match status" value="1"/>
</dbReference>
<evidence type="ECO:0000259" key="2">
    <source>
        <dbReference type="Pfam" id="PF14905"/>
    </source>
</evidence>
<dbReference type="Proteomes" id="UP001058267">
    <property type="component" value="Chromosome"/>
</dbReference>
<dbReference type="InterPro" id="IPR013784">
    <property type="entry name" value="Carb-bd-like_fold"/>
</dbReference>
<dbReference type="InterPro" id="IPR041700">
    <property type="entry name" value="OMP_b-brl_3"/>
</dbReference>
<feature type="domain" description="Outer membrane protein beta-barrel" evidence="2">
    <location>
        <begin position="481"/>
        <end position="934"/>
    </location>
</feature>
<keyword evidence="4" id="KW-1185">Reference proteome</keyword>
<dbReference type="EMBL" id="CP102252">
    <property type="protein sequence ID" value="UWN66459.1"/>
    <property type="molecule type" value="Genomic_DNA"/>
</dbReference>
<accession>A0ABY5VBW6</accession>
<protein>
    <submittedName>
        <fullName evidence="3">Outer membrane beta-barrel protein</fullName>
    </submittedName>
</protein>
<evidence type="ECO:0000313" key="3">
    <source>
        <dbReference type="EMBL" id="UWN66459.1"/>
    </source>
</evidence>
<feature type="signal peptide" evidence="1">
    <location>
        <begin position="1"/>
        <end position="31"/>
    </location>
</feature>
<keyword evidence="1" id="KW-0732">Signal</keyword>
<feature type="chain" id="PRO_5047194225" evidence="1">
    <location>
        <begin position="32"/>
        <end position="953"/>
    </location>
</feature>
<evidence type="ECO:0000313" key="4">
    <source>
        <dbReference type="Proteomes" id="UP001058267"/>
    </source>
</evidence>
<evidence type="ECO:0000256" key="1">
    <source>
        <dbReference type="SAM" id="SignalP"/>
    </source>
</evidence>
<dbReference type="RefSeq" id="WP_227901004.1">
    <property type="nucleotide sequence ID" value="NZ_CP102252.1"/>
</dbReference>
<dbReference type="Pfam" id="PF14905">
    <property type="entry name" value="OMP_b-brl_3"/>
    <property type="match status" value="1"/>
</dbReference>
<sequence>MATEPLLNPMNPGKTLPLLLFCLLCAATAAAQSVTVRFRVADRATRDAVVGAVAELRSRTDTAAAALYTTSDIDGRGLFPRVPRGEYRLTVTSLGYDSLRTDLRVGTTAVTLDSLWLAPRAETIDDVVVEVPALRSSVRGDTLSYRASAYKVAFGSDAGSLISKMPGLEIADGAIEAQGRSVQRVYVDGREFFGNDVMSAVRNIPADMIESIDIYNTQSDQSEFTGVDTGEGVTALNIVTLPDKRRGAFGRVFGAYGIPDKYIGGGNVNIFNNDRRISVIGLVNNVSRQNFSFEDILGTTEEAGSRTSNKNFMVRPLDGISTVQAIGINYSDDWGKKGKVTASYFFNRTDNRNTSRSDKQTFTASDKLVLYTDENRSKALNLNHRFNSRIDYRFSERHSMMMRTSFSLQDNDSRNELLSRTDNKFSDDDIRFVNRRRNFGLSDSKGFNVSNSLIYRYRLPGKKSHNLTFGLGGAYRSYEQFSFPRQYTFRDPDDIECDTADYSSRNVTRTDRDQPGYDVSGSASYTRALSKRSRLSLEYRINYTDNSVDRSTFVLTKENVFPDERSPKQSTEYDYAFLTHRVGSTYQYYFKKTKVAATLYYQHAEFDSDYAFPYRQKTGASFDNLTYNVVSNISVSRNNTLKFTAVGRTSNPRATDLQGIVNTTNRQNVFAGNPRLDPVYTHRLTGQYIRTSPKRGRTFTVSAEAAISPNTITDSLVIDTPDFVIDDEGTLLGEGNQFTKPVNLPGYWSLRASVNYGMPVRWLRSNLNFRAGVSTGRIPSIINGERNELSNSSYNAGLVLGSNISESVDFRVSYTGRYNVSKSTSHVRTLDNTYFSQTARAEATFVAWKRLVVRANADYNYYKGITDTFLEERLICNALLGVKLFRNRLGEVSVGVNDLLDQNGTTFRRTVTGTTLRNVTNLGVGRYVSFQFTYNLRLFRRQSNAVMDALQGK</sequence>
<organism evidence="3 4">
    <name type="scientific">Alistipes senegalensis JC50</name>
    <dbReference type="NCBI Taxonomy" id="1033732"/>
    <lineage>
        <taxon>Bacteria</taxon>
        <taxon>Pseudomonadati</taxon>
        <taxon>Bacteroidota</taxon>
        <taxon>Bacteroidia</taxon>
        <taxon>Bacteroidales</taxon>
        <taxon>Rikenellaceae</taxon>
        <taxon>Alistipes</taxon>
    </lineage>
</organism>
<reference evidence="3" key="1">
    <citation type="journal article" date="2022" name="Cell">
        <title>Design, construction, and in vivo augmentation of a complex gut microbiome.</title>
        <authorList>
            <person name="Cheng A.G."/>
            <person name="Ho P.Y."/>
            <person name="Aranda-Diaz A."/>
            <person name="Jain S."/>
            <person name="Yu F.B."/>
            <person name="Meng X."/>
            <person name="Wang M."/>
            <person name="Iakiviak M."/>
            <person name="Nagashima K."/>
            <person name="Zhao A."/>
            <person name="Murugkar P."/>
            <person name="Patil A."/>
            <person name="Atabakhsh K."/>
            <person name="Weakley A."/>
            <person name="Yan J."/>
            <person name="Brumbaugh A.R."/>
            <person name="Higginbottom S."/>
            <person name="Dimas A."/>
            <person name="Shiver A.L."/>
            <person name="Deutschbauer A."/>
            <person name="Neff N."/>
            <person name="Sonnenburg J.L."/>
            <person name="Huang K.C."/>
            <person name="Fischbach M.A."/>
        </authorList>
    </citation>
    <scope>NUCLEOTIDE SEQUENCE</scope>
    <source>
        <strain evidence="3">JC50</strain>
    </source>
</reference>
<gene>
    <name evidence="3" type="ORF">NQ519_06390</name>
</gene>
<dbReference type="SUPFAM" id="SSF56935">
    <property type="entry name" value="Porins"/>
    <property type="match status" value="1"/>
</dbReference>
<proteinExistence type="predicted"/>